<dbReference type="InterPro" id="IPR013783">
    <property type="entry name" value="Ig-like_fold"/>
</dbReference>
<organism evidence="2 3">
    <name type="scientific">Cetobacterium somerae ATCC BAA-474</name>
    <dbReference type="NCBI Taxonomy" id="1319815"/>
    <lineage>
        <taxon>Bacteria</taxon>
        <taxon>Fusobacteriati</taxon>
        <taxon>Fusobacteriota</taxon>
        <taxon>Fusobacteriia</taxon>
        <taxon>Fusobacteriales</taxon>
        <taxon>Fusobacteriaceae</taxon>
        <taxon>Cetobacterium</taxon>
    </lineage>
</organism>
<dbReference type="Gene3D" id="2.60.40.10">
    <property type="entry name" value="Immunoglobulins"/>
    <property type="match status" value="1"/>
</dbReference>
<dbReference type="HOGENOM" id="CLU_100904_0_0_0"/>
<dbReference type="Pfam" id="PF11614">
    <property type="entry name" value="FixG_C"/>
    <property type="match status" value="1"/>
</dbReference>
<dbReference type="EMBL" id="AXZF01000070">
    <property type="protein sequence ID" value="ERT68265.1"/>
    <property type="molecule type" value="Genomic_DNA"/>
</dbReference>
<dbReference type="SUPFAM" id="SSF49354">
    <property type="entry name" value="PapD-like"/>
    <property type="match status" value="1"/>
</dbReference>
<evidence type="ECO:0000313" key="2">
    <source>
        <dbReference type="EMBL" id="ERT68265.1"/>
    </source>
</evidence>
<keyword evidence="3" id="KW-1185">Reference proteome</keyword>
<gene>
    <name evidence="2" type="ORF">HMPREF0202_01835</name>
</gene>
<proteinExistence type="predicted"/>
<comment type="caution">
    <text evidence="2">The sequence shown here is derived from an EMBL/GenBank/DDBJ whole genome shotgun (WGS) entry which is preliminary data.</text>
</comment>
<dbReference type="InterPro" id="IPR008962">
    <property type="entry name" value="PapD-like_sf"/>
</dbReference>
<dbReference type="InterPro" id="IPR032879">
    <property type="entry name" value="FixG_C"/>
</dbReference>
<dbReference type="eggNOG" id="ENOG50332PP">
    <property type="taxonomic scope" value="Bacteria"/>
</dbReference>
<feature type="domain" description="FixG C-terminal immunoglobulin-like" evidence="1">
    <location>
        <begin position="38"/>
        <end position="100"/>
    </location>
</feature>
<dbReference type="STRING" id="1319815.HMPREF0202_01835"/>
<dbReference type="RefSeq" id="WP_023051371.1">
    <property type="nucleotide sequence ID" value="NZ_CP173065.2"/>
</dbReference>
<sequence length="240" mass="27633">MKKIIIIFFLFTLNLFAYINIHPIYFDKPIDGVGSNQEFTLYNKTQKPIRYTISLSDTNIKNSMKDWIEYYPKTITIKPGRKEKIKLFIKAPSSTLKGEYLATLEIKESIVPNLEKKNDSNAIQILTHLKMDIAGYVGDIQPKLEFKKLNLNFEGSKIKVAGKVKNNGERRAKVLLVLTNGNKKDEYVLGKIRVLKGEEIDLSVLSHEVLEKSDIKKIQKYKNLIIREQDTNQEISKLSI</sequence>
<evidence type="ECO:0000313" key="3">
    <source>
        <dbReference type="Proteomes" id="UP000017081"/>
    </source>
</evidence>
<accession>U7V9R5</accession>
<name>U7V9R5_9FUSO</name>
<reference evidence="2 3" key="1">
    <citation type="submission" date="2013-08" db="EMBL/GenBank/DDBJ databases">
        <authorList>
            <person name="Weinstock G."/>
            <person name="Sodergren E."/>
            <person name="Wylie T."/>
            <person name="Fulton L."/>
            <person name="Fulton R."/>
            <person name="Fronick C."/>
            <person name="O'Laughlin M."/>
            <person name="Godfrey J."/>
            <person name="Miner T."/>
            <person name="Herter B."/>
            <person name="Appelbaum E."/>
            <person name="Cordes M."/>
            <person name="Lek S."/>
            <person name="Wollam A."/>
            <person name="Pepin K.H."/>
            <person name="Palsikar V.B."/>
            <person name="Mitreva M."/>
            <person name="Wilson R.K."/>
        </authorList>
    </citation>
    <scope>NUCLEOTIDE SEQUENCE [LARGE SCALE GENOMIC DNA]</scope>
    <source>
        <strain evidence="2 3">ATCC BAA-474</strain>
    </source>
</reference>
<dbReference type="Proteomes" id="UP000017081">
    <property type="component" value="Unassembled WGS sequence"/>
</dbReference>
<protein>
    <recommendedName>
        <fullName evidence="1">FixG C-terminal immunoglobulin-like domain-containing protein</fullName>
    </recommendedName>
</protein>
<evidence type="ECO:0000259" key="1">
    <source>
        <dbReference type="Pfam" id="PF11614"/>
    </source>
</evidence>
<dbReference type="AlphaFoldDB" id="U7V9R5"/>